<dbReference type="InterPro" id="IPR000182">
    <property type="entry name" value="GNAT_dom"/>
</dbReference>
<dbReference type="RefSeq" id="WP_106329794.1">
    <property type="nucleotide sequence ID" value="NZ_BOMO01000159.1"/>
</dbReference>
<reference evidence="2 3" key="1">
    <citation type="submission" date="2018-03" db="EMBL/GenBank/DDBJ databases">
        <title>Genomic Encyclopedia of Archaeal and Bacterial Type Strains, Phase II (KMG-II): from individual species to whole genera.</title>
        <authorList>
            <person name="Goeker M."/>
        </authorList>
    </citation>
    <scope>NUCLEOTIDE SEQUENCE [LARGE SCALE GENOMIC DNA]</scope>
    <source>
        <strain evidence="2 3">DSM 43146</strain>
    </source>
</reference>
<dbReference type="PANTHER" id="PTHR43610:SF1">
    <property type="entry name" value="N-ACETYLTRANSFERASE DOMAIN-CONTAINING PROTEIN"/>
    <property type="match status" value="1"/>
</dbReference>
<gene>
    <name evidence="2" type="ORF">CLV67_1298</name>
</gene>
<keyword evidence="2" id="KW-0808">Transferase</keyword>
<dbReference type="EMBL" id="PVMZ01000029">
    <property type="protein sequence ID" value="PRX12151.1"/>
    <property type="molecule type" value="Genomic_DNA"/>
</dbReference>
<dbReference type="PANTHER" id="PTHR43610">
    <property type="entry name" value="BLL6696 PROTEIN"/>
    <property type="match status" value="1"/>
</dbReference>
<organism evidence="2 3">
    <name type="scientific">Actinoplanes italicus</name>
    <dbReference type="NCBI Taxonomy" id="113567"/>
    <lineage>
        <taxon>Bacteria</taxon>
        <taxon>Bacillati</taxon>
        <taxon>Actinomycetota</taxon>
        <taxon>Actinomycetes</taxon>
        <taxon>Micromonosporales</taxon>
        <taxon>Micromonosporaceae</taxon>
        <taxon>Actinoplanes</taxon>
    </lineage>
</organism>
<dbReference type="InterPro" id="IPR016181">
    <property type="entry name" value="Acyl_CoA_acyltransferase"/>
</dbReference>
<dbReference type="OrthoDB" id="9795199at2"/>
<dbReference type="Proteomes" id="UP000239415">
    <property type="component" value="Unassembled WGS sequence"/>
</dbReference>
<dbReference type="SUPFAM" id="SSF55729">
    <property type="entry name" value="Acyl-CoA N-acyltransferases (Nat)"/>
    <property type="match status" value="1"/>
</dbReference>
<evidence type="ECO:0000313" key="3">
    <source>
        <dbReference type="Proteomes" id="UP000239415"/>
    </source>
</evidence>
<feature type="domain" description="N-acetyltransferase" evidence="1">
    <location>
        <begin position="12"/>
        <end position="153"/>
    </location>
</feature>
<accession>A0A2T0JWL8</accession>
<comment type="caution">
    <text evidence="2">The sequence shown here is derived from an EMBL/GenBank/DDBJ whole genome shotgun (WGS) entry which is preliminary data.</text>
</comment>
<evidence type="ECO:0000313" key="2">
    <source>
        <dbReference type="EMBL" id="PRX12151.1"/>
    </source>
</evidence>
<dbReference type="Gene3D" id="3.40.630.30">
    <property type="match status" value="1"/>
</dbReference>
<dbReference type="GO" id="GO:0016747">
    <property type="term" value="F:acyltransferase activity, transferring groups other than amino-acyl groups"/>
    <property type="evidence" value="ECO:0007669"/>
    <property type="project" value="InterPro"/>
</dbReference>
<dbReference type="Pfam" id="PF13302">
    <property type="entry name" value="Acetyltransf_3"/>
    <property type="match status" value="1"/>
</dbReference>
<evidence type="ECO:0000259" key="1">
    <source>
        <dbReference type="Pfam" id="PF13302"/>
    </source>
</evidence>
<sequence>MDHPVLHGRLVRLEPLDRRHVPGLAAAAAEDRSRYAWTWVPDPGTAAAYVDEQLATARTGRLLPYAQICLSSHRVVGVTAYWDPRPFPSGDRLAQIDVGFTWLAASAQGSGLNLEAKYLLFRHAFEAWEVVRVGLSTDARNARSRAAIAGTGARFEGVLRNWSRSWAPGESGLRDSALYSVVAEEWPECRAYLEHRLSETEQGAAAAAPRTVSWSRC</sequence>
<protein>
    <submittedName>
        <fullName evidence="2">RimJ/RimL family protein N-acetyltransferase</fullName>
    </submittedName>
</protein>
<name>A0A2T0JWL8_9ACTN</name>
<keyword evidence="3" id="KW-1185">Reference proteome</keyword>
<dbReference type="AlphaFoldDB" id="A0A2T0JWL8"/>
<proteinExistence type="predicted"/>